<dbReference type="SUPFAM" id="SSF56796">
    <property type="entry name" value="Dehydroquinate synthase-like"/>
    <property type="match status" value="1"/>
</dbReference>
<reference evidence="9 10" key="1">
    <citation type="submission" date="2023-11" db="EMBL/GenBank/DDBJ databases">
        <title>Peredibacter starrii A3.12.</title>
        <authorList>
            <person name="Mitchell R.J."/>
        </authorList>
    </citation>
    <scope>NUCLEOTIDE SEQUENCE [LARGE SCALE GENOMIC DNA]</scope>
    <source>
        <strain evidence="9 10">A3.12</strain>
    </source>
</reference>
<evidence type="ECO:0000256" key="4">
    <source>
        <dbReference type="ARBA" id="ARBA00023027"/>
    </source>
</evidence>
<dbReference type="InterPro" id="IPR050071">
    <property type="entry name" value="Dehydroquinate_synthase"/>
</dbReference>
<dbReference type="GO" id="GO:0003856">
    <property type="term" value="F:3-dehydroquinate synthase activity"/>
    <property type="evidence" value="ECO:0007669"/>
    <property type="project" value="TreeGrafter"/>
</dbReference>
<evidence type="ECO:0000256" key="6">
    <source>
        <dbReference type="ARBA" id="ARBA00023285"/>
    </source>
</evidence>
<comment type="cofactor">
    <cofactor evidence="1">
        <name>NAD(+)</name>
        <dbReference type="ChEBI" id="CHEBI:57540"/>
    </cofactor>
</comment>
<dbReference type="CDD" id="cd08195">
    <property type="entry name" value="DHQS"/>
    <property type="match status" value="1"/>
</dbReference>
<feature type="domain" description="3-dehydroquinate synthase N-terminal" evidence="7">
    <location>
        <begin position="50"/>
        <end position="160"/>
    </location>
</feature>
<organism evidence="9 10">
    <name type="scientific">Peredibacter starrii</name>
    <dbReference type="NCBI Taxonomy" id="28202"/>
    <lineage>
        <taxon>Bacteria</taxon>
        <taxon>Pseudomonadati</taxon>
        <taxon>Bdellovibrionota</taxon>
        <taxon>Bacteriovoracia</taxon>
        <taxon>Bacteriovoracales</taxon>
        <taxon>Bacteriovoracaceae</taxon>
        <taxon>Peredibacter</taxon>
    </lineage>
</organism>
<proteinExistence type="predicted"/>
<dbReference type="GO" id="GO:0009073">
    <property type="term" value="P:aromatic amino acid family biosynthetic process"/>
    <property type="evidence" value="ECO:0007669"/>
    <property type="project" value="InterPro"/>
</dbReference>
<keyword evidence="4" id="KW-0520">NAD</keyword>
<dbReference type="PANTHER" id="PTHR43622:SF1">
    <property type="entry name" value="3-DEHYDROQUINATE SYNTHASE"/>
    <property type="match status" value="1"/>
</dbReference>
<dbReference type="Gene3D" id="3.40.50.1970">
    <property type="match status" value="1"/>
</dbReference>
<keyword evidence="6" id="KW-0170">Cobalt</keyword>
<evidence type="ECO:0000256" key="3">
    <source>
        <dbReference type="ARBA" id="ARBA00022723"/>
    </source>
</evidence>
<comment type="cofactor">
    <cofactor evidence="2">
        <name>Co(2+)</name>
        <dbReference type="ChEBI" id="CHEBI:48828"/>
    </cofactor>
</comment>
<accession>A0AAX4HPS6</accession>
<evidence type="ECO:0000259" key="7">
    <source>
        <dbReference type="Pfam" id="PF01761"/>
    </source>
</evidence>
<dbReference type="PANTHER" id="PTHR43622">
    <property type="entry name" value="3-DEHYDROQUINATE SYNTHASE"/>
    <property type="match status" value="1"/>
</dbReference>
<evidence type="ECO:0000256" key="2">
    <source>
        <dbReference type="ARBA" id="ARBA00001941"/>
    </source>
</evidence>
<name>A0AAX4HPS6_9BACT</name>
<dbReference type="PIRSF" id="PIRSF001455">
    <property type="entry name" value="DHQ_synth"/>
    <property type="match status" value="1"/>
</dbReference>
<dbReference type="Pfam" id="PF01761">
    <property type="entry name" value="DHQ_synthase"/>
    <property type="match status" value="1"/>
</dbReference>
<dbReference type="RefSeq" id="WP_321395264.1">
    <property type="nucleotide sequence ID" value="NZ_CP139487.1"/>
</dbReference>
<dbReference type="EC" id="4.2.3.-" evidence="9"/>
<evidence type="ECO:0000256" key="5">
    <source>
        <dbReference type="ARBA" id="ARBA00023239"/>
    </source>
</evidence>
<dbReference type="Proteomes" id="UP001324634">
    <property type="component" value="Chromosome"/>
</dbReference>
<evidence type="ECO:0000256" key="1">
    <source>
        <dbReference type="ARBA" id="ARBA00001911"/>
    </source>
</evidence>
<dbReference type="KEGG" id="psti:SOO65_00195"/>
<dbReference type="InterPro" id="IPR056179">
    <property type="entry name" value="DHQS_C"/>
</dbReference>
<keyword evidence="10" id="KW-1185">Reference proteome</keyword>
<feature type="domain" description="3-dehydroquinate synthase C-terminal" evidence="8">
    <location>
        <begin position="162"/>
        <end position="293"/>
    </location>
</feature>
<evidence type="ECO:0000313" key="10">
    <source>
        <dbReference type="Proteomes" id="UP001324634"/>
    </source>
</evidence>
<dbReference type="InterPro" id="IPR030963">
    <property type="entry name" value="DHQ_synth_fam"/>
</dbReference>
<evidence type="ECO:0000259" key="8">
    <source>
        <dbReference type="Pfam" id="PF24621"/>
    </source>
</evidence>
<protein>
    <submittedName>
        <fullName evidence="9">3-dehydroquinate synthase family protein</fullName>
        <ecNumber evidence="9">4.2.3.-</ecNumber>
    </submittedName>
</protein>
<keyword evidence="5 9" id="KW-0456">Lyase</keyword>
<dbReference type="Pfam" id="PF24621">
    <property type="entry name" value="DHQS_C"/>
    <property type="match status" value="1"/>
</dbReference>
<evidence type="ECO:0000313" key="9">
    <source>
        <dbReference type="EMBL" id="WPU65168.1"/>
    </source>
</evidence>
<dbReference type="AlphaFoldDB" id="A0AAX4HPS6"/>
<keyword evidence="3" id="KW-0479">Metal-binding</keyword>
<dbReference type="Gene3D" id="1.20.1090.10">
    <property type="entry name" value="Dehydroquinate synthase-like - alpha domain"/>
    <property type="match status" value="1"/>
</dbReference>
<sequence length="331" mass="37546">MKSNLTYLKKLELFKELDNFKDGQFFAIVDVKAKNHLPQWIQFSPHVFWLKNPEEEKNLETYGQALEFFLRQGISRGSTLYAFGGGATTDFAGYVAATILRGIKWVAVPTTLLAMIDGSIGGKVAVNMPQGKNLVGSFHMPEKVFICGDFLTSLPEKEWMSGKGEVLKYGFLSEEIHKLIVSKTSIEDIAMACANFKNIVVERDFKENGERIYLNLGHTLGHAFEYTLKIPHGHAVAMGLKYMFKIMGLHEAHSQWEVMVKALALPAEKFEISYFSKFDINTFSDYLEQDKKKLDSRLRLVLVKNIGICYVEEVALKDFKAKIHAYGEFKS</sequence>
<gene>
    <name evidence="9" type="ORF">SOO65_00195</name>
</gene>
<dbReference type="EMBL" id="CP139487">
    <property type="protein sequence ID" value="WPU65168.1"/>
    <property type="molecule type" value="Genomic_DNA"/>
</dbReference>
<dbReference type="GO" id="GO:0046872">
    <property type="term" value="F:metal ion binding"/>
    <property type="evidence" value="ECO:0007669"/>
    <property type="project" value="UniProtKB-KW"/>
</dbReference>
<dbReference type="InterPro" id="IPR030960">
    <property type="entry name" value="DHQS/DOIS_N"/>
</dbReference>